<name>A0A0D8JCI6_9BACT</name>
<sequence length="67" mass="7239">MKKNMGIVDRVLRIIVAAVLAVLYFTGTVSGTLGIILLVVAIVFLLTSIFSVCPMYLPLGLKTNKDN</sequence>
<dbReference type="RefSeq" id="WP_045025779.1">
    <property type="nucleotide sequence ID" value="NZ_CAJXKZ010000021.1"/>
</dbReference>
<gene>
    <name evidence="3" type="ORF">LH29_01440</name>
</gene>
<comment type="caution">
    <text evidence="3">The sequence shown here is derived from an EMBL/GenBank/DDBJ whole genome shotgun (WGS) entry which is preliminary data.</text>
</comment>
<accession>A0A0D8JCI6</accession>
<evidence type="ECO:0000256" key="1">
    <source>
        <dbReference type="SAM" id="Phobius"/>
    </source>
</evidence>
<keyword evidence="1" id="KW-1133">Transmembrane helix</keyword>
<proteinExistence type="predicted"/>
<evidence type="ECO:0000259" key="2">
    <source>
        <dbReference type="Pfam" id="PF11127"/>
    </source>
</evidence>
<keyword evidence="1" id="KW-0812">Transmembrane</keyword>
<dbReference type="InterPro" id="IPR021309">
    <property type="entry name" value="YgaP-like_TM"/>
</dbReference>
<dbReference type="Proteomes" id="UP000032544">
    <property type="component" value="Unassembled WGS sequence"/>
</dbReference>
<dbReference type="EMBL" id="JRHC01000001">
    <property type="protein sequence ID" value="KJF44216.1"/>
    <property type="molecule type" value="Genomic_DNA"/>
</dbReference>
<keyword evidence="1" id="KW-0472">Membrane</keyword>
<evidence type="ECO:0000313" key="3">
    <source>
        <dbReference type="EMBL" id="KJF44216.1"/>
    </source>
</evidence>
<feature type="transmembrane region" description="Helical" evidence="1">
    <location>
        <begin position="35"/>
        <end position="57"/>
    </location>
</feature>
<dbReference type="AlphaFoldDB" id="A0A0D8JCI6"/>
<feature type="domain" description="Inner membrane protein YgaP-like transmembrane" evidence="2">
    <location>
        <begin position="1"/>
        <end position="65"/>
    </location>
</feature>
<dbReference type="Pfam" id="PF11127">
    <property type="entry name" value="YgaP-like_TM"/>
    <property type="match status" value="1"/>
</dbReference>
<feature type="transmembrane region" description="Helical" evidence="1">
    <location>
        <begin position="12"/>
        <end position="29"/>
    </location>
</feature>
<organism evidence="3 4">
    <name type="scientific">Draconibacterium sediminis</name>
    <dbReference type="NCBI Taxonomy" id="1544798"/>
    <lineage>
        <taxon>Bacteria</taxon>
        <taxon>Pseudomonadati</taxon>
        <taxon>Bacteroidota</taxon>
        <taxon>Bacteroidia</taxon>
        <taxon>Marinilabiliales</taxon>
        <taxon>Prolixibacteraceae</taxon>
        <taxon>Draconibacterium</taxon>
    </lineage>
</organism>
<keyword evidence="4" id="KW-1185">Reference proteome</keyword>
<reference evidence="3 4" key="1">
    <citation type="submission" date="2014-09" db="EMBL/GenBank/DDBJ databases">
        <title>Draft Genome Sequence of Draconibacterium sp. JN14CK-3.</title>
        <authorList>
            <person name="Dong C."/>
            <person name="Lai Q."/>
            <person name="Shao Z."/>
        </authorList>
    </citation>
    <scope>NUCLEOTIDE SEQUENCE [LARGE SCALE GENOMIC DNA]</scope>
    <source>
        <strain evidence="3 4">JN14CK-3</strain>
    </source>
</reference>
<evidence type="ECO:0000313" key="4">
    <source>
        <dbReference type="Proteomes" id="UP000032544"/>
    </source>
</evidence>
<protein>
    <submittedName>
        <fullName evidence="3">Membrane protein</fullName>
    </submittedName>
</protein>